<dbReference type="AlphaFoldDB" id="A0A940T2Y5"/>
<name>A0A940T2Y5_9MICO</name>
<proteinExistence type="predicted"/>
<accession>A0A940T2Y5</accession>
<dbReference type="SUPFAM" id="SSF52540">
    <property type="entry name" value="P-loop containing nucleoside triphosphate hydrolases"/>
    <property type="match status" value="1"/>
</dbReference>
<dbReference type="Gene3D" id="3.40.50.300">
    <property type="entry name" value="P-loop containing nucleotide triphosphate hydrolases"/>
    <property type="match status" value="2"/>
</dbReference>
<dbReference type="PANTHER" id="PTHR10285">
    <property type="entry name" value="URIDINE KINASE"/>
    <property type="match status" value="1"/>
</dbReference>
<organism evidence="1 2">
    <name type="scientific">Leucobacter exalbidus</name>
    <dbReference type="NCBI Taxonomy" id="662960"/>
    <lineage>
        <taxon>Bacteria</taxon>
        <taxon>Bacillati</taxon>
        <taxon>Actinomycetota</taxon>
        <taxon>Actinomycetes</taxon>
        <taxon>Micrococcales</taxon>
        <taxon>Microbacteriaceae</taxon>
        <taxon>Leucobacter</taxon>
    </lineage>
</organism>
<dbReference type="InterPro" id="IPR027417">
    <property type="entry name" value="P-loop_NTPase"/>
</dbReference>
<dbReference type="Pfam" id="PF03308">
    <property type="entry name" value="MeaB"/>
    <property type="match status" value="1"/>
</dbReference>
<evidence type="ECO:0000313" key="2">
    <source>
        <dbReference type="Proteomes" id="UP000675163"/>
    </source>
</evidence>
<dbReference type="EMBL" id="JAFIDA010000001">
    <property type="protein sequence ID" value="MBP1325278.1"/>
    <property type="molecule type" value="Genomic_DNA"/>
</dbReference>
<dbReference type="NCBIfam" id="NF006743">
    <property type="entry name" value="PRK09270.1-2"/>
    <property type="match status" value="1"/>
</dbReference>
<evidence type="ECO:0000313" key="1">
    <source>
        <dbReference type="EMBL" id="MBP1325278.1"/>
    </source>
</evidence>
<keyword evidence="1" id="KW-0808">Transferase</keyword>
<protein>
    <submittedName>
        <fullName evidence="1">Pantothenate kinase</fullName>
    </submittedName>
</protein>
<reference evidence="1" key="1">
    <citation type="submission" date="2021-02" db="EMBL/GenBank/DDBJ databases">
        <title>Sequencing the genomes of 1000 actinobacteria strains.</title>
        <authorList>
            <person name="Klenk H.-P."/>
        </authorList>
    </citation>
    <scope>NUCLEOTIDE SEQUENCE</scope>
    <source>
        <strain evidence="1">DSM 22850</strain>
    </source>
</reference>
<dbReference type="Proteomes" id="UP000675163">
    <property type="component" value="Unassembled WGS sequence"/>
</dbReference>
<comment type="caution">
    <text evidence="1">The sequence shown here is derived from an EMBL/GenBank/DDBJ whole genome shotgun (WGS) entry which is preliminary data.</text>
</comment>
<gene>
    <name evidence="1" type="ORF">JOF28_000510</name>
</gene>
<keyword evidence="1" id="KW-0418">Kinase</keyword>
<keyword evidence="2" id="KW-1185">Reference proteome</keyword>
<dbReference type="GO" id="GO:0016301">
    <property type="term" value="F:kinase activity"/>
    <property type="evidence" value="ECO:0007669"/>
    <property type="project" value="UniProtKB-KW"/>
</dbReference>
<sequence>MVNEDPSTTPVHEVSLDTLVDRSRALAHRGGRQILGITGSPGAGKSTLAERIVAELGPELAVLVPMDGFHFADEVLHTLDRHARKGAHDTFDAWGYVALMRRIHDQPGAASNERDGTIYAPQFRRDLEEPIGSAIEVRADVPLVVTEGNYLLYAAQPWPHARAVVDEAWFLEPTEEQRLTQLIARHERFGRSPAEAKERSLGSDQRNAELINGTAAAADLRIRLLDQL</sequence>